<dbReference type="SUPFAM" id="SSF81296">
    <property type="entry name" value="E set domains"/>
    <property type="match status" value="1"/>
</dbReference>
<dbReference type="PANTHER" id="PTHR11306">
    <property type="entry name" value="NIEMANN PICK TYPE C2 PROTEIN NPC2-RELATED"/>
    <property type="match status" value="1"/>
</dbReference>
<protein>
    <recommendedName>
        <fullName evidence="7">MD-2-related lipid-recognition domain-containing protein</fullName>
    </recommendedName>
</protein>
<evidence type="ECO:0000256" key="2">
    <source>
        <dbReference type="ARBA" id="ARBA00006370"/>
    </source>
</evidence>
<evidence type="ECO:0000256" key="4">
    <source>
        <dbReference type="ARBA" id="ARBA00022729"/>
    </source>
</evidence>
<evidence type="ECO:0000313" key="8">
    <source>
        <dbReference type="EMBL" id="KAK2582461.1"/>
    </source>
</evidence>
<proteinExistence type="inferred from homology"/>
<reference evidence="8" key="1">
    <citation type="submission" date="2021-08" db="EMBL/GenBank/DDBJ databases">
        <authorList>
            <person name="Misof B."/>
            <person name="Oliver O."/>
            <person name="Podsiadlowski L."/>
            <person name="Donath A."/>
            <person name="Peters R."/>
            <person name="Mayer C."/>
            <person name="Rust J."/>
            <person name="Gunkel S."/>
            <person name="Lesny P."/>
            <person name="Martin S."/>
            <person name="Oeyen J.P."/>
            <person name="Petersen M."/>
            <person name="Panagiotis P."/>
            <person name="Wilbrandt J."/>
            <person name="Tanja T."/>
        </authorList>
    </citation>
    <scope>NUCLEOTIDE SEQUENCE</scope>
    <source>
        <strain evidence="8">GBR_01_08_01A</strain>
        <tissue evidence="8">Thorax + abdomen</tissue>
    </source>
</reference>
<dbReference type="Gene3D" id="2.60.40.770">
    <property type="match status" value="1"/>
</dbReference>
<organism evidence="8 9">
    <name type="scientific">Odynerus spinipes</name>
    <dbReference type="NCBI Taxonomy" id="1348599"/>
    <lineage>
        <taxon>Eukaryota</taxon>
        <taxon>Metazoa</taxon>
        <taxon>Ecdysozoa</taxon>
        <taxon>Arthropoda</taxon>
        <taxon>Hexapoda</taxon>
        <taxon>Insecta</taxon>
        <taxon>Pterygota</taxon>
        <taxon>Neoptera</taxon>
        <taxon>Endopterygota</taxon>
        <taxon>Hymenoptera</taxon>
        <taxon>Apocrita</taxon>
        <taxon>Aculeata</taxon>
        <taxon>Vespoidea</taxon>
        <taxon>Vespidae</taxon>
        <taxon>Eumeninae</taxon>
        <taxon>Odynerus</taxon>
    </lineage>
</organism>
<name>A0AAD9RMM7_9HYME</name>
<gene>
    <name evidence="8" type="ORF">KPH14_004767</name>
</gene>
<evidence type="ECO:0000313" key="9">
    <source>
        <dbReference type="Proteomes" id="UP001258017"/>
    </source>
</evidence>
<dbReference type="GO" id="GO:0005576">
    <property type="term" value="C:extracellular region"/>
    <property type="evidence" value="ECO:0007669"/>
    <property type="project" value="UniProtKB-SubCell"/>
</dbReference>
<comment type="similarity">
    <text evidence="2">Belongs to the NPC2 family.</text>
</comment>
<dbReference type="Pfam" id="PF02221">
    <property type="entry name" value="E1_DerP2_DerF2"/>
    <property type="match status" value="1"/>
</dbReference>
<feature type="domain" description="MD-2-related lipid-recognition" evidence="7">
    <location>
        <begin position="25"/>
        <end position="151"/>
    </location>
</feature>
<dbReference type="PANTHER" id="PTHR11306:SF68">
    <property type="entry name" value="NPC INTRACELLULAR CHOLESTEROL TRANSPORTER 2"/>
    <property type="match status" value="1"/>
</dbReference>
<dbReference type="GO" id="GO:0032367">
    <property type="term" value="P:intracellular cholesterol transport"/>
    <property type="evidence" value="ECO:0007669"/>
    <property type="project" value="InterPro"/>
</dbReference>
<evidence type="ECO:0000256" key="3">
    <source>
        <dbReference type="ARBA" id="ARBA00022525"/>
    </source>
</evidence>
<dbReference type="Proteomes" id="UP001258017">
    <property type="component" value="Unassembled WGS sequence"/>
</dbReference>
<evidence type="ECO:0000256" key="5">
    <source>
        <dbReference type="ARBA" id="ARBA00023157"/>
    </source>
</evidence>
<keyword evidence="3" id="KW-0964">Secreted</keyword>
<dbReference type="InterPro" id="IPR039670">
    <property type="entry name" value="NPC2-like"/>
</dbReference>
<dbReference type="InterPro" id="IPR003172">
    <property type="entry name" value="ML_dom"/>
</dbReference>
<dbReference type="InterPro" id="IPR033916">
    <property type="entry name" value="ML_Npc2-like"/>
</dbReference>
<reference evidence="8" key="2">
    <citation type="journal article" date="2023" name="Commun. Biol.">
        <title>Intrasexual cuticular hydrocarbon dimorphism in a wasp sheds light on hydrocarbon biosynthesis genes in Hymenoptera.</title>
        <authorList>
            <person name="Moris V.C."/>
            <person name="Podsiadlowski L."/>
            <person name="Martin S."/>
            <person name="Oeyen J.P."/>
            <person name="Donath A."/>
            <person name="Petersen M."/>
            <person name="Wilbrandt J."/>
            <person name="Misof B."/>
            <person name="Liedtke D."/>
            <person name="Thamm M."/>
            <person name="Scheiner R."/>
            <person name="Schmitt T."/>
            <person name="Niehuis O."/>
        </authorList>
    </citation>
    <scope>NUCLEOTIDE SEQUENCE</scope>
    <source>
        <strain evidence="8">GBR_01_08_01A</strain>
    </source>
</reference>
<dbReference type="GO" id="GO:0032934">
    <property type="term" value="F:sterol binding"/>
    <property type="evidence" value="ECO:0007669"/>
    <property type="project" value="InterPro"/>
</dbReference>
<evidence type="ECO:0000259" key="7">
    <source>
        <dbReference type="SMART" id="SM00737"/>
    </source>
</evidence>
<evidence type="ECO:0000256" key="6">
    <source>
        <dbReference type="SAM" id="SignalP"/>
    </source>
</evidence>
<comment type="subcellular location">
    <subcellularLocation>
        <location evidence="1">Secreted</location>
    </subcellularLocation>
</comment>
<dbReference type="FunFam" id="2.60.40.770:FF:000001">
    <property type="entry name" value="NPC intracellular cholesterol transporter 2"/>
    <property type="match status" value="1"/>
</dbReference>
<feature type="signal peptide" evidence="6">
    <location>
        <begin position="1"/>
        <end position="22"/>
    </location>
</feature>
<sequence>MIHLLVLCTFLFVSGVVEVSDAVSFQDCGSKIGRFTAVTVSGCDTTKAACDLVRNTNASLTIDFIPSQDIEKVTAEVYGVIADLPIPFPLSHPDVCADQESNIHCPLKKDTPYSYKAILPVKREYPRLTVQVKWQLKNENKQDIVCVYIPAKIK</sequence>
<accession>A0AAD9RMM7</accession>
<keyword evidence="4 6" id="KW-0732">Signal</keyword>
<feature type="chain" id="PRO_5042023770" description="MD-2-related lipid-recognition domain-containing protein" evidence="6">
    <location>
        <begin position="23"/>
        <end position="154"/>
    </location>
</feature>
<dbReference type="CDD" id="cd00916">
    <property type="entry name" value="Npc2_like"/>
    <property type="match status" value="1"/>
</dbReference>
<keyword evidence="5" id="KW-1015">Disulfide bond</keyword>
<dbReference type="InterPro" id="IPR014756">
    <property type="entry name" value="Ig_E-set"/>
</dbReference>
<dbReference type="SMART" id="SM00737">
    <property type="entry name" value="ML"/>
    <property type="match status" value="1"/>
</dbReference>
<dbReference type="EMBL" id="JAIFRP010000031">
    <property type="protein sequence ID" value="KAK2582461.1"/>
    <property type="molecule type" value="Genomic_DNA"/>
</dbReference>
<keyword evidence="9" id="KW-1185">Reference proteome</keyword>
<evidence type="ECO:0000256" key="1">
    <source>
        <dbReference type="ARBA" id="ARBA00004613"/>
    </source>
</evidence>
<dbReference type="AlphaFoldDB" id="A0AAD9RMM7"/>
<comment type="caution">
    <text evidence="8">The sequence shown here is derived from an EMBL/GenBank/DDBJ whole genome shotgun (WGS) entry which is preliminary data.</text>
</comment>